<dbReference type="AlphaFoldDB" id="A0A022QGA3"/>
<reference evidence="1 2" key="1">
    <citation type="journal article" date="2013" name="Proc. Natl. Acad. Sci. U.S.A.">
        <title>Fine-scale variation in meiotic recombination in Mimulus inferred from population shotgun sequencing.</title>
        <authorList>
            <person name="Hellsten U."/>
            <person name="Wright K.M."/>
            <person name="Jenkins J."/>
            <person name="Shu S."/>
            <person name="Yuan Y."/>
            <person name="Wessler S.R."/>
            <person name="Schmutz J."/>
            <person name="Willis J.H."/>
            <person name="Rokhsar D.S."/>
        </authorList>
    </citation>
    <scope>NUCLEOTIDE SEQUENCE [LARGE SCALE GENOMIC DNA]</scope>
    <source>
        <strain evidence="2">cv. DUN x IM62</strain>
    </source>
</reference>
<gene>
    <name evidence="1" type="ORF">MIMGU_mgv11b0235051mg</name>
</gene>
<dbReference type="Proteomes" id="UP000030748">
    <property type="component" value="Unassembled WGS sequence"/>
</dbReference>
<name>A0A022QGA3_ERYGU</name>
<evidence type="ECO:0000313" key="1">
    <source>
        <dbReference type="EMBL" id="EYU26966.1"/>
    </source>
</evidence>
<dbReference type="EMBL" id="KI631541">
    <property type="protein sequence ID" value="EYU26966.1"/>
    <property type="molecule type" value="Genomic_DNA"/>
</dbReference>
<sequence length="42" mass="4871">FQLLEGSYDVINGRTRIHMFFCATYPKLGNLHCIFHRATGLE</sequence>
<proteinExistence type="predicted"/>
<keyword evidence="2" id="KW-1185">Reference proteome</keyword>
<evidence type="ECO:0000313" key="2">
    <source>
        <dbReference type="Proteomes" id="UP000030748"/>
    </source>
</evidence>
<protein>
    <submittedName>
        <fullName evidence="1">Uncharacterized protein</fullName>
    </submittedName>
</protein>
<organism evidence="1 2">
    <name type="scientific">Erythranthe guttata</name>
    <name type="common">Yellow monkey flower</name>
    <name type="synonym">Mimulus guttatus</name>
    <dbReference type="NCBI Taxonomy" id="4155"/>
    <lineage>
        <taxon>Eukaryota</taxon>
        <taxon>Viridiplantae</taxon>
        <taxon>Streptophyta</taxon>
        <taxon>Embryophyta</taxon>
        <taxon>Tracheophyta</taxon>
        <taxon>Spermatophyta</taxon>
        <taxon>Magnoliopsida</taxon>
        <taxon>eudicotyledons</taxon>
        <taxon>Gunneridae</taxon>
        <taxon>Pentapetalae</taxon>
        <taxon>asterids</taxon>
        <taxon>lamiids</taxon>
        <taxon>Lamiales</taxon>
        <taxon>Phrymaceae</taxon>
        <taxon>Erythranthe</taxon>
    </lineage>
</organism>
<feature type="non-terminal residue" evidence="1">
    <location>
        <position position="1"/>
    </location>
</feature>
<accession>A0A022QGA3</accession>